<dbReference type="Gene3D" id="3.40.190.10">
    <property type="entry name" value="Periplasmic binding protein-like II"/>
    <property type="match status" value="2"/>
</dbReference>
<dbReference type="PANTHER" id="PTHR30126">
    <property type="entry name" value="HTH-TYPE TRANSCRIPTIONAL REGULATOR"/>
    <property type="match status" value="1"/>
</dbReference>
<evidence type="ECO:0000259" key="5">
    <source>
        <dbReference type="PROSITE" id="PS50931"/>
    </source>
</evidence>
<keyword evidence="2" id="KW-0805">Transcription regulation</keyword>
<dbReference type="InterPro" id="IPR005119">
    <property type="entry name" value="LysR_subst-bd"/>
</dbReference>
<reference evidence="6" key="1">
    <citation type="submission" date="2018-08" db="EMBL/GenBank/DDBJ databases">
        <title>Murine metabolic-syndrome-specific gut microbial biobank.</title>
        <authorList>
            <person name="Liu C."/>
        </authorList>
    </citation>
    <scope>NUCLEOTIDE SEQUENCE [LARGE SCALE GENOMIC DNA]</scope>
    <source>
        <strain evidence="6">Z82</strain>
    </source>
</reference>
<dbReference type="SUPFAM" id="SSF46785">
    <property type="entry name" value="Winged helix' DNA-binding domain"/>
    <property type="match status" value="1"/>
</dbReference>
<dbReference type="SUPFAM" id="SSF53850">
    <property type="entry name" value="Periplasmic binding protein-like II"/>
    <property type="match status" value="1"/>
</dbReference>
<evidence type="ECO:0000256" key="3">
    <source>
        <dbReference type="ARBA" id="ARBA00023125"/>
    </source>
</evidence>
<proteinExistence type="inferred from homology"/>
<evidence type="ECO:0000256" key="4">
    <source>
        <dbReference type="ARBA" id="ARBA00023163"/>
    </source>
</evidence>
<dbReference type="InterPro" id="IPR000847">
    <property type="entry name" value="LysR_HTH_N"/>
</dbReference>
<dbReference type="EMBL" id="QWKH01000027">
    <property type="protein sequence ID" value="NBI34425.1"/>
    <property type="molecule type" value="Genomic_DNA"/>
</dbReference>
<keyword evidence="3" id="KW-0238">DNA-binding</keyword>
<dbReference type="GO" id="GO:0003700">
    <property type="term" value="F:DNA-binding transcription factor activity"/>
    <property type="evidence" value="ECO:0007669"/>
    <property type="project" value="InterPro"/>
</dbReference>
<dbReference type="PRINTS" id="PR00039">
    <property type="entry name" value="HTHLYSR"/>
</dbReference>
<dbReference type="AlphaFoldDB" id="A0A7C9N8Q5"/>
<dbReference type="CDD" id="cd05466">
    <property type="entry name" value="PBP2_LTTR_substrate"/>
    <property type="match status" value="1"/>
</dbReference>
<protein>
    <submittedName>
        <fullName evidence="6">LysR family transcriptional regulator</fullName>
    </submittedName>
</protein>
<evidence type="ECO:0000313" key="6">
    <source>
        <dbReference type="EMBL" id="NBI34425.1"/>
    </source>
</evidence>
<accession>A0A7C9N8Q5</accession>
<dbReference type="InterPro" id="IPR036388">
    <property type="entry name" value="WH-like_DNA-bd_sf"/>
</dbReference>
<dbReference type="Pfam" id="PF00126">
    <property type="entry name" value="HTH_1"/>
    <property type="match status" value="1"/>
</dbReference>
<comment type="similarity">
    <text evidence="1">Belongs to the LysR transcriptional regulatory family.</text>
</comment>
<dbReference type="FunFam" id="1.10.10.10:FF:000001">
    <property type="entry name" value="LysR family transcriptional regulator"/>
    <property type="match status" value="1"/>
</dbReference>
<keyword evidence="4" id="KW-0804">Transcription</keyword>
<gene>
    <name evidence="6" type="ORF">D1639_05140</name>
</gene>
<dbReference type="GO" id="GO:0000976">
    <property type="term" value="F:transcription cis-regulatory region binding"/>
    <property type="evidence" value="ECO:0007669"/>
    <property type="project" value="TreeGrafter"/>
</dbReference>
<evidence type="ECO:0000256" key="2">
    <source>
        <dbReference type="ARBA" id="ARBA00023015"/>
    </source>
</evidence>
<comment type="caution">
    <text evidence="6">The sequence shown here is derived from an EMBL/GenBank/DDBJ whole genome shotgun (WGS) entry which is preliminary data.</text>
</comment>
<name>A0A7C9N8Q5_9BACT</name>
<dbReference type="PANTHER" id="PTHR30126:SF5">
    <property type="entry name" value="HTH-TYPE TRANSCRIPTIONAL ACTIVATOR CMPR"/>
    <property type="match status" value="1"/>
</dbReference>
<dbReference type="InterPro" id="IPR036390">
    <property type="entry name" value="WH_DNA-bd_sf"/>
</dbReference>
<sequence length="298" mass="32743">MEIKCLRTFLAVVACGTYARAAEQLGYTQSTVTVHIKQLEQDLGIPLFERIGRRMVLTQKGTEALAQAADVVAAADRLEALASDQGELTGELHVDMAESLLCHAMNRVIAEFREQAPSVRLRLRDRSCAQISQSLQHGDCDLGVLYAVDWTLTDIAVETVATVGTVAVASPAVEPIDLVTPGGHIALPFITDEPEGVFRVGFERYLDERDIRLADTVELWTAQAIKKLVSLGMGFTVTPRFMMAEELDCGAFREIPCPYASETFPVMLAHRKTTWLTPAARLFMDLARQHLPTAVGSR</sequence>
<organism evidence="6">
    <name type="scientific">Muribaculaceae bacterium Z82</name>
    <dbReference type="NCBI Taxonomy" id="2304548"/>
    <lineage>
        <taxon>Bacteria</taxon>
        <taxon>Pseudomonadati</taxon>
        <taxon>Bacteroidota</taxon>
        <taxon>Bacteroidia</taxon>
        <taxon>Bacteroidales</taxon>
        <taxon>Muribaculaceae</taxon>
    </lineage>
</organism>
<dbReference type="Pfam" id="PF03466">
    <property type="entry name" value="LysR_substrate"/>
    <property type="match status" value="1"/>
</dbReference>
<dbReference type="PROSITE" id="PS50931">
    <property type="entry name" value="HTH_LYSR"/>
    <property type="match status" value="1"/>
</dbReference>
<feature type="domain" description="HTH lysR-type" evidence="5">
    <location>
        <begin position="1"/>
        <end position="58"/>
    </location>
</feature>
<dbReference type="Gene3D" id="1.10.10.10">
    <property type="entry name" value="Winged helix-like DNA-binding domain superfamily/Winged helix DNA-binding domain"/>
    <property type="match status" value="1"/>
</dbReference>
<evidence type="ECO:0000256" key="1">
    <source>
        <dbReference type="ARBA" id="ARBA00009437"/>
    </source>
</evidence>